<comment type="caution">
    <text evidence="3">The sequence shown here is derived from an EMBL/GenBank/DDBJ whole genome shotgun (WGS) entry which is preliminary data.</text>
</comment>
<feature type="compositionally biased region" description="Acidic residues" evidence="2">
    <location>
        <begin position="44"/>
        <end position="55"/>
    </location>
</feature>
<organism evidence="3 4">
    <name type="scientific">Cymbomonas tetramitiformis</name>
    <dbReference type="NCBI Taxonomy" id="36881"/>
    <lineage>
        <taxon>Eukaryota</taxon>
        <taxon>Viridiplantae</taxon>
        <taxon>Chlorophyta</taxon>
        <taxon>Pyramimonadophyceae</taxon>
        <taxon>Pyramimonadales</taxon>
        <taxon>Pyramimonadaceae</taxon>
        <taxon>Cymbomonas</taxon>
    </lineage>
</organism>
<sequence length="462" mass="51043">MANAEDEVQTLREKVGHYESKLATLTVMNGALQSEIDELRERIDEDEQPDNEEEVKELQEEFATRLAASENMVASLKQERDLLRRQLAHSNQGGNAHAEALAEKDKAVEEYKFEGEKLARKVGELEGIIKKLRVAAKESETGKDKLVKQLQMSEANLQTSLQAKQAAAEELKLELRTVQEAMALQEVQFGEQLTATKRESQEVAEVEHARRKEVDMSKAADAREASLSAEVARLQEALAIAQQQAADREGHLRQEVQQLESRCRALDKEVDALNEAKMEASVPLLRQVEALAAQAANFKGSSEGVERSFNVKLQAAHNDIARVKERNVRPQHVHAAQAAAEAAKHGATQLAAQVSQLHARIEEMQRQSTSLELKLESATQALESAQGAGEREKAGAAAEKEQLLARVSELQEALELEKDTRLALERAQRAQAAETAPEQKATAPSTPQVQVRTAFPETLVLY</sequence>
<feature type="region of interest" description="Disordered" evidence="2">
    <location>
        <begin position="37"/>
        <end position="59"/>
    </location>
</feature>
<protein>
    <submittedName>
        <fullName evidence="3">Uncharacterized protein</fullName>
    </submittedName>
</protein>
<feature type="non-terminal residue" evidence="3">
    <location>
        <position position="462"/>
    </location>
</feature>
<dbReference type="AlphaFoldDB" id="A0AAE0BL83"/>
<dbReference type="EMBL" id="LGRX02034352">
    <property type="protein sequence ID" value="KAK3238035.1"/>
    <property type="molecule type" value="Genomic_DNA"/>
</dbReference>
<feature type="compositionally biased region" description="Polar residues" evidence="2">
    <location>
        <begin position="442"/>
        <end position="451"/>
    </location>
</feature>
<accession>A0AAE0BL83</accession>
<evidence type="ECO:0000313" key="4">
    <source>
        <dbReference type="Proteomes" id="UP001190700"/>
    </source>
</evidence>
<feature type="coiled-coil region" evidence="1">
    <location>
        <begin position="224"/>
        <end position="276"/>
    </location>
</feature>
<feature type="coiled-coil region" evidence="1">
    <location>
        <begin position="154"/>
        <end position="188"/>
    </location>
</feature>
<dbReference type="GO" id="GO:0005794">
    <property type="term" value="C:Golgi apparatus"/>
    <property type="evidence" value="ECO:0007669"/>
    <property type="project" value="TreeGrafter"/>
</dbReference>
<proteinExistence type="predicted"/>
<keyword evidence="4" id="KW-1185">Reference proteome</keyword>
<dbReference type="PANTHER" id="PTHR46515">
    <property type="entry name" value="TATA ELEMENT MODULATORY FACTOR TMF1"/>
    <property type="match status" value="1"/>
</dbReference>
<feature type="region of interest" description="Disordered" evidence="2">
    <location>
        <begin position="425"/>
        <end position="452"/>
    </location>
</feature>
<evidence type="ECO:0000313" key="3">
    <source>
        <dbReference type="EMBL" id="KAK3238035.1"/>
    </source>
</evidence>
<gene>
    <name evidence="3" type="ORF">CYMTET_51923</name>
</gene>
<name>A0AAE0BL83_9CHLO</name>
<evidence type="ECO:0000256" key="1">
    <source>
        <dbReference type="SAM" id="Coils"/>
    </source>
</evidence>
<dbReference type="GO" id="GO:0005783">
    <property type="term" value="C:endoplasmic reticulum"/>
    <property type="evidence" value="ECO:0007669"/>
    <property type="project" value="TreeGrafter"/>
</dbReference>
<dbReference type="Proteomes" id="UP001190700">
    <property type="component" value="Unassembled WGS sequence"/>
</dbReference>
<dbReference type="InterPro" id="IPR052602">
    <property type="entry name" value="Growth_transcription_reg"/>
</dbReference>
<keyword evidence="1" id="KW-0175">Coiled coil</keyword>
<dbReference type="PANTHER" id="PTHR46515:SF1">
    <property type="entry name" value="TATA ELEMENT MODULATORY FACTOR"/>
    <property type="match status" value="1"/>
</dbReference>
<evidence type="ECO:0000256" key="2">
    <source>
        <dbReference type="SAM" id="MobiDB-lite"/>
    </source>
</evidence>
<reference evidence="3 4" key="1">
    <citation type="journal article" date="2015" name="Genome Biol. Evol.">
        <title>Comparative Genomics of a Bacterivorous Green Alga Reveals Evolutionary Causalities and Consequences of Phago-Mixotrophic Mode of Nutrition.</title>
        <authorList>
            <person name="Burns J.A."/>
            <person name="Paasch A."/>
            <person name="Narechania A."/>
            <person name="Kim E."/>
        </authorList>
    </citation>
    <scope>NUCLEOTIDE SEQUENCE [LARGE SCALE GENOMIC DNA]</scope>
    <source>
        <strain evidence="3 4">PLY_AMNH</strain>
    </source>
</reference>